<keyword evidence="2" id="KW-1133">Transmembrane helix</keyword>
<dbReference type="RefSeq" id="WP_115278596.1">
    <property type="nucleotide sequence ID" value="NZ_AP022600.1"/>
</dbReference>
<evidence type="ECO:0000256" key="2">
    <source>
        <dbReference type="SAM" id="Phobius"/>
    </source>
</evidence>
<dbReference type="InterPro" id="IPR052336">
    <property type="entry name" value="MlaD_Phospholipid_Transporter"/>
</dbReference>
<dbReference type="GO" id="GO:0005576">
    <property type="term" value="C:extracellular region"/>
    <property type="evidence" value="ECO:0007669"/>
    <property type="project" value="TreeGrafter"/>
</dbReference>
<protein>
    <submittedName>
        <fullName evidence="5">Virulence factor Mce family protein</fullName>
    </submittedName>
</protein>
<dbReference type="InterPro" id="IPR003399">
    <property type="entry name" value="Mce/MlaD"/>
</dbReference>
<dbReference type="Gene3D" id="1.10.287.950">
    <property type="entry name" value="Methyl-accepting chemotaxis protein"/>
    <property type="match status" value="1"/>
</dbReference>
<keyword evidence="2" id="KW-0812">Transmembrane</keyword>
<dbReference type="InterPro" id="IPR024516">
    <property type="entry name" value="Mce_C"/>
</dbReference>
<dbReference type="PANTHER" id="PTHR33371">
    <property type="entry name" value="INTERMEMBRANE PHOSPHOLIPID TRANSPORT SYSTEM BINDING PROTEIN MLAD-RELATED"/>
    <property type="match status" value="1"/>
</dbReference>
<evidence type="ECO:0000313" key="5">
    <source>
        <dbReference type="EMBL" id="STZ58945.1"/>
    </source>
</evidence>
<evidence type="ECO:0000256" key="1">
    <source>
        <dbReference type="SAM" id="MobiDB-lite"/>
    </source>
</evidence>
<dbReference type="Pfam" id="PF11887">
    <property type="entry name" value="Mce4_CUP1"/>
    <property type="match status" value="1"/>
</dbReference>
<keyword evidence="6" id="KW-1185">Reference proteome</keyword>
<evidence type="ECO:0000259" key="4">
    <source>
        <dbReference type="Pfam" id="PF11887"/>
    </source>
</evidence>
<evidence type="ECO:0000313" key="6">
    <source>
        <dbReference type="Proteomes" id="UP000254978"/>
    </source>
</evidence>
<dbReference type="EMBL" id="UGQT01000001">
    <property type="protein sequence ID" value="STZ58945.1"/>
    <property type="molecule type" value="Genomic_DNA"/>
</dbReference>
<dbReference type="SUPFAM" id="SSF58104">
    <property type="entry name" value="Methyl-accepting chemotaxis protein (MCP) signaling domain"/>
    <property type="match status" value="1"/>
</dbReference>
<dbReference type="OrthoDB" id="4516955at2"/>
<name>A0A378TGG6_9MYCO</name>
<dbReference type="Proteomes" id="UP000254978">
    <property type="component" value="Unassembled WGS sequence"/>
</dbReference>
<feature type="region of interest" description="Disordered" evidence="1">
    <location>
        <begin position="424"/>
        <end position="484"/>
    </location>
</feature>
<proteinExistence type="predicted"/>
<dbReference type="PANTHER" id="PTHR33371:SF4">
    <property type="entry name" value="INTERMEMBRANE PHOSPHOLIPID TRANSPORT SYSTEM BINDING PROTEIN MLAD"/>
    <property type="match status" value="1"/>
</dbReference>
<dbReference type="InterPro" id="IPR005693">
    <property type="entry name" value="Mce"/>
</dbReference>
<gene>
    <name evidence="5" type="ORF">NCTC10821_02466</name>
</gene>
<accession>A0A378TGG6</accession>
<organism evidence="5 6">
    <name type="scientific">Mycolicibacterium tokaiense</name>
    <dbReference type="NCBI Taxonomy" id="39695"/>
    <lineage>
        <taxon>Bacteria</taxon>
        <taxon>Bacillati</taxon>
        <taxon>Actinomycetota</taxon>
        <taxon>Actinomycetes</taxon>
        <taxon>Mycobacteriales</taxon>
        <taxon>Mycobacteriaceae</taxon>
        <taxon>Mycolicibacterium</taxon>
    </lineage>
</organism>
<feature type="transmembrane region" description="Helical" evidence="2">
    <location>
        <begin position="7"/>
        <end position="27"/>
    </location>
</feature>
<evidence type="ECO:0000259" key="3">
    <source>
        <dbReference type="Pfam" id="PF02470"/>
    </source>
</evidence>
<keyword evidence="2" id="KW-0472">Membrane</keyword>
<dbReference type="NCBIfam" id="TIGR00996">
    <property type="entry name" value="Mtu_fam_mce"/>
    <property type="match status" value="1"/>
</dbReference>
<sequence>MTRNRGALVAVAVVLVLALGIGLYLVWPGRTTHKVVALFSSAVGLYPGDDVRVVGVPVGTIDSIEPTASDVKITMSIDDGVQLPADARAIIVAPNLVSARFIQLTPAYDTSTGAPTLADGATIGIDRTGVPVEWDDVKTELTKLSQTLGPQNGGLQGPLSEFVDQAASTFDGNGDSFRNALRELSQTAGRLGDSSTDLFGTIKNLQVLVNALSQSNEQIVQFSNHVASVSQVLADSTQGLDATLGTLNTALADVREFIGENNQTLIDSVNKLTDFTNILTEHSDDIEQVLHVTPNGLANFYNIYNPAQGTVGGALSLPNFANPVQFICGGTFDTGANPDNYKRAEICRQRMGPVLRRITMNFPPLLFHPINSITAYKGQIIYDTPATEAKAQTPVPYLQWQPAPGVTPPSIPPGATLGDMVLPPPAVEGQISPGPPHIVGSGPPPGPPVSPDAPGVLAPPPPGTPSLPPPPWPVPPPLPAGTGG</sequence>
<dbReference type="AlphaFoldDB" id="A0A378TGG6"/>
<feature type="domain" description="Mce/MlaD" evidence="3">
    <location>
        <begin position="33"/>
        <end position="106"/>
    </location>
</feature>
<feature type="domain" description="Mammalian cell entry C-terminal" evidence="4">
    <location>
        <begin position="116"/>
        <end position="295"/>
    </location>
</feature>
<dbReference type="Pfam" id="PF02470">
    <property type="entry name" value="MlaD"/>
    <property type="match status" value="1"/>
</dbReference>
<feature type="compositionally biased region" description="Pro residues" evidence="1">
    <location>
        <begin position="442"/>
        <end position="484"/>
    </location>
</feature>
<reference evidence="5 6" key="1">
    <citation type="submission" date="2018-06" db="EMBL/GenBank/DDBJ databases">
        <authorList>
            <consortium name="Pathogen Informatics"/>
            <person name="Doyle S."/>
        </authorList>
    </citation>
    <scope>NUCLEOTIDE SEQUENCE [LARGE SCALE GENOMIC DNA]</scope>
    <source>
        <strain evidence="5 6">NCTC10821</strain>
    </source>
</reference>